<protein>
    <submittedName>
        <fullName evidence="6">Heme ABC transporter, ATPase component HmuV</fullName>
    </submittedName>
</protein>
<dbReference type="PANTHER" id="PTHR42794">
    <property type="entry name" value="HEMIN IMPORT ATP-BINDING PROTEIN HMUV"/>
    <property type="match status" value="1"/>
</dbReference>
<dbReference type="SUPFAM" id="SSF52540">
    <property type="entry name" value="P-loop containing nucleoside triphosphate hydrolases"/>
    <property type="match status" value="1"/>
</dbReference>
<feature type="domain" description="ABC transporter" evidence="5">
    <location>
        <begin position="11"/>
        <end position="244"/>
    </location>
</feature>
<dbReference type="InterPro" id="IPR003439">
    <property type="entry name" value="ABC_transporter-like_ATP-bd"/>
</dbReference>
<dbReference type="SMART" id="SM00382">
    <property type="entry name" value="AAA"/>
    <property type="match status" value="1"/>
</dbReference>
<keyword evidence="2" id="KW-0547">Nucleotide-binding</keyword>
<dbReference type="InterPro" id="IPR017871">
    <property type="entry name" value="ABC_transporter-like_CS"/>
</dbReference>
<dbReference type="InterPro" id="IPR027417">
    <property type="entry name" value="P-loop_NTPase"/>
</dbReference>
<evidence type="ECO:0000256" key="4">
    <source>
        <dbReference type="ARBA" id="ARBA00022967"/>
    </source>
</evidence>
<evidence type="ECO:0000256" key="3">
    <source>
        <dbReference type="ARBA" id="ARBA00022840"/>
    </source>
</evidence>
<dbReference type="Pfam" id="PF00005">
    <property type="entry name" value="ABC_tran"/>
    <property type="match status" value="1"/>
</dbReference>
<dbReference type="PROSITE" id="PS00211">
    <property type="entry name" value="ABC_TRANSPORTER_1"/>
    <property type="match status" value="1"/>
</dbReference>
<name>A0A1R4KN95_9MICO</name>
<dbReference type="GO" id="GO:0016887">
    <property type="term" value="F:ATP hydrolysis activity"/>
    <property type="evidence" value="ECO:0007669"/>
    <property type="project" value="InterPro"/>
</dbReference>
<dbReference type="PROSITE" id="PS50893">
    <property type="entry name" value="ABC_TRANSPORTER_2"/>
    <property type="match status" value="1"/>
</dbReference>
<keyword evidence="1" id="KW-0813">Transport</keyword>
<evidence type="ECO:0000256" key="1">
    <source>
        <dbReference type="ARBA" id="ARBA00022448"/>
    </source>
</evidence>
<dbReference type="InterPro" id="IPR003593">
    <property type="entry name" value="AAA+_ATPase"/>
</dbReference>
<organism evidence="6 7">
    <name type="scientific">Microbacterium esteraromaticum</name>
    <dbReference type="NCBI Taxonomy" id="57043"/>
    <lineage>
        <taxon>Bacteria</taxon>
        <taxon>Bacillati</taxon>
        <taxon>Actinomycetota</taxon>
        <taxon>Actinomycetes</taxon>
        <taxon>Micrococcales</taxon>
        <taxon>Microbacteriaceae</taxon>
        <taxon>Microbacterium</taxon>
    </lineage>
</organism>
<keyword evidence="3" id="KW-0067">ATP-binding</keyword>
<dbReference type="AlphaFoldDB" id="A0A1R4KN95"/>
<keyword evidence="4" id="KW-1278">Translocase</keyword>
<dbReference type="PANTHER" id="PTHR42794:SF1">
    <property type="entry name" value="HEMIN IMPORT ATP-BINDING PROTEIN HMUV"/>
    <property type="match status" value="1"/>
</dbReference>
<dbReference type="Gene3D" id="3.40.50.300">
    <property type="entry name" value="P-loop containing nucleotide triphosphate hydrolases"/>
    <property type="match status" value="1"/>
</dbReference>
<dbReference type="EMBL" id="FUKO01000039">
    <property type="protein sequence ID" value="SJN45712.1"/>
    <property type="molecule type" value="Genomic_DNA"/>
</dbReference>
<gene>
    <name evidence="6" type="ORF">FM104_14230</name>
</gene>
<keyword evidence="7" id="KW-1185">Reference proteome</keyword>
<dbReference type="GO" id="GO:0005524">
    <property type="term" value="F:ATP binding"/>
    <property type="evidence" value="ECO:0007669"/>
    <property type="project" value="UniProtKB-KW"/>
</dbReference>
<proteinExistence type="predicted"/>
<evidence type="ECO:0000259" key="5">
    <source>
        <dbReference type="PROSITE" id="PS50893"/>
    </source>
</evidence>
<accession>A0A1R4KN95</accession>
<evidence type="ECO:0000313" key="7">
    <source>
        <dbReference type="Proteomes" id="UP000196320"/>
    </source>
</evidence>
<dbReference type="NCBIfam" id="NF010068">
    <property type="entry name" value="PRK13548.1"/>
    <property type="match status" value="1"/>
</dbReference>
<evidence type="ECO:0000256" key="2">
    <source>
        <dbReference type="ARBA" id="ARBA00022741"/>
    </source>
</evidence>
<dbReference type="CDD" id="cd03214">
    <property type="entry name" value="ABC_Iron-Siderophores_B12_Hemin"/>
    <property type="match status" value="1"/>
</dbReference>
<reference evidence="6 7" key="1">
    <citation type="submission" date="2017-02" db="EMBL/GenBank/DDBJ databases">
        <authorList>
            <person name="Peterson S.W."/>
        </authorList>
    </citation>
    <scope>NUCLEOTIDE SEQUENCE [LARGE SCALE GENOMIC DNA]</scope>
    <source>
        <strain evidence="6 7">B Mb 05.01</strain>
    </source>
</reference>
<dbReference type="RefSeq" id="WP_087132872.1">
    <property type="nucleotide sequence ID" value="NZ_FUKO01000039.1"/>
</dbReference>
<dbReference type="FunFam" id="3.40.50.300:FF:000134">
    <property type="entry name" value="Iron-enterobactin ABC transporter ATP-binding protein"/>
    <property type="match status" value="1"/>
</dbReference>
<dbReference type="OrthoDB" id="5296765at2"/>
<evidence type="ECO:0000313" key="6">
    <source>
        <dbReference type="EMBL" id="SJN45712.1"/>
    </source>
</evidence>
<sequence length="264" mass="28143">MTGFPNRPPAQRLESASYRIGGVSLVEGVTMDVRYGEVLALVGPNGAGKSTLLGLLAGDLAPTEGAVSLDDRALVDWIAKELARARGVLLQANQVAFSFTARKVIEMGRAPWIGTDHSDDDPRAIAAAIAATDVSHLTARAFPTLSGGEKARVSLARVLAQDTRIVLLDEPTAALDLRHQEEVMRIARGLAAEGRAVIVVLHDLSLAAAYADEVAILARGCLVAHGSPDEVLTAERVESVYDIPVRVLRDEDTGRPIIIPRRTH</sequence>
<dbReference type="Proteomes" id="UP000196320">
    <property type="component" value="Unassembled WGS sequence"/>
</dbReference>